<dbReference type="Pfam" id="PF03453">
    <property type="entry name" value="MoeA_N"/>
    <property type="match status" value="1"/>
</dbReference>
<evidence type="ECO:0000259" key="7">
    <source>
        <dbReference type="SMART" id="SM00852"/>
    </source>
</evidence>
<evidence type="ECO:0000256" key="1">
    <source>
        <dbReference type="ARBA" id="ARBA00002901"/>
    </source>
</evidence>
<comment type="function">
    <text evidence="1 6">Catalyzes the insertion of molybdate into adenylated molybdopterin with the concomitant release of AMP.</text>
</comment>
<evidence type="ECO:0000256" key="4">
    <source>
        <dbReference type="ARBA" id="ARBA00023150"/>
    </source>
</evidence>
<comment type="cofactor">
    <cofactor evidence="6">
        <name>Mg(2+)</name>
        <dbReference type="ChEBI" id="CHEBI:18420"/>
    </cofactor>
</comment>
<keyword evidence="6" id="KW-0808">Transferase</keyword>
<keyword evidence="6" id="KW-0460">Magnesium</keyword>
<name>A0ABZ0YCX3_9GAMM</name>
<sequence length="417" mass="43658">MSCVSCATLTPGLLDLEDARRRLLAAAHPPVARERCPRNAALGRILAAPISARLAMPGADNSAMDGYALRIADLAAPHDGLPVLQRIPAGCAPAPLGEGGCARIFTGAPLPAGADCVVPQERCHIDDWGRVHVQGEALPGANIRQRGEECLAGAPLLPAGQRLDAAGLSLLASQGIVEVEVFARLRVALISTGDELVEPGMPLASGQLYNSNRVMLDALLQQQDCTVVDLGIVADTAAALREALCQARDRADVVICTGGVSAGEEDHVRPVLAELGELIFHGVAMKPGKPFAFGRLHGADGNVPLLGLPGNPVAALVTWQVLGQVFVQACQGRRPRPLQQFSVKAGFSRRATHGRRELLRVVLDHAELEPMARLAGGQGSAMLGAACQADGYLMVPGDMPVMEGSDYAFLPIAQFAI</sequence>
<dbReference type="InterPro" id="IPR036688">
    <property type="entry name" value="MoeA_C_domain_IV_sf"/>
</dbReference>
<dbReference type="Pfam" id="PF03454">
    <property type="entry name" value="MoeA_C"/>
    <property type="match status" value="1"/>
</dbReference>
<dbReference type="SUPFAM" id="SSF53218">
    <property type="entry name" value="Molybdenum cofactor biosynthesis proteins"/>
    <property type="match status" value="1"/>
</dbReference>
<dbReference type="Gene3D" id="2.170.190.11">
    <property type="entry name" value="Molybdopterin biosynthesis moea protein, domain 3"/>
    <property type="match status" value="1"/>
</dbReference>
<keyword evidence="6" id="KW-0479">Metal-binding</keyword>
<dbReference type="InterPro" id="IPR005111">
    <property type="entry name" value="MoeA_C_domain_IV"/>
</dbReference>
<dbReference type="EMBL" id="CP140151">
    <property type="protein sequence ID" value="WQH09931.1"/>
    <property type="molecule type" value="Genomic_DNA"/>
</dbReference>
<proteinExistence type="inferred from homology"/>
<evidence type="ECO:0000313" key="8">
    <source>
        <dbReference type="EMBL" id="WQH09931.1"/>
    </source>
</evidence>
<dbReference type="RefSeq" id="WP_246919820.1">
    <property type="nucleotide sequence ID" value="NZ_CP140151.1"/>
</dbReference>
<keyword evidence="4 6" id="KW-0501">Molybdenum cofactor biosynthesis</keyword>
<comment type="similarity">
    <text evidence="3 6">Belongs to the MoeA family.</text>
</comment>
<evidence type="ECO:0000256" key="2">
    <source>
        <dbReference type="ARBA" id="ARBA00005046"/>
    </source>
</evidence>
<reference evidence="8 9" key="1">
    <citation type="submission" date="2023-11" db="EMBL/GenBank/DDBJ databases">
        <title>MicrobeMod: A computational toolkit for identifying prokaryotic methylation and restriction-modification with nanopore sequencing.</title>
        <authorList>
            <person name="Crits-Christoph A."/>
            <person name="Kang S.C."/>
            <person name="Lee H."/>
            <person name="Ostrov N."/>
        </authorList>
    </citation>
    <scope>NUCLEOTIDE SEQUENCE [LARGE SCALE GENOMIC DNA]</scope>
    <source>
        <strain evidence="8 9">ATCC 43984</strain>
    </source>
</reference>
<dbReference type="InterPro" id="IPR001453">
    <property type="entry name" value="MoaB/Mog_dom"/>
</dbReference>
<evidence type="ECO:0000256" key="6">
    <source>
        <dbReference type="RuleBase" id="RU365090"/>
    </source>
</evidence>
<dbReference type="Gene3D" id="3.40.980.10">
    <property type="entry name" value="MoaB/Mog-like domain"/>
    <property type="match status" value="1"/>
</dbReference>
<dbReference type="NCBIfam" id="TIGR00177">
    <property type="entry name" value="molyb_syn"/>
    <property type="match status" value="1"/>
</dbReference>
<keyword evidence="9" id="KW-1185">Reference proteome</keyword>
<dbReference type="Proteomes" id="UP001321908">
    <property type="component" value="Chromosome"/>
</dbReference>
<evidence type="ECO:0000256" key="3">
    <source>
        <dbReference type="ARBA" id="ARBA00010763"/>
    </source>
</evidence>
<dbReference type="InterPro" id="IPR036425">
    <property type="entry name" value="MoaB/Mog-like_dom_sf"/>
</dbReference>
<dbReference type="InterPro" id="IPR008284">
    <property type="entry name" value="MoCF_biosynth_CS"/>
</dbReference>
<dbReference type="InterPro" id="IPR036135">
    <property type="entry name" value="MoeA_linker/N_sf"/>
</dbReference>
<dbReference type="Gene3D" id="2.40.340.10">
    <property type="entry name" value="MoeA, C-terminal, domain IV"/>
    <property type="match status" value="1"/>
</dbReference>
<dbReference type="EC" id="2.10.1.1" evidence="6"/>
<dbReference type="SUPFAM" id="SSF63882">
    <property type="entry name" value="MoeA N-terminal region -like"/>
    <property type="match status" value="1"/>
</dbReference>
<dbReference type="SUPFAM" id="SSF63867">
    <property type="entry name" value="MoeA C-terminal domain-like"/>
    <property type="match status" value="1"/>
</dbReference>
<gene>
    <name evidence="8" type="ORF">SR908_04510</name>
</gene>
<dbReference type="SMART" id="SM00852">
    <property type="entry name" value="MoCF_biosynth"/>
    <property type="match status" value="1"/>
</dbReference>
<dbReference type="CDD" id="cd00887">
    <property type="entry name" value="MoeA"/>
    <property type="match status" value="1"/>
</dbReference>
<feature type="domain" description="MoaB/Mog" evidence="7">
    <location>
        <begin position="188"/>
        <end position="329"/>
    </location>
</feature>
<accession>A0ABZ0YCX3</accession>
<evidence type="ECO:0000313" key="9">
    <source>
        <dbReference type="Proteomes" id="UP001321908"/>
    </source>
</evidence>
<dbReference type="InterPro" id="IPR038987">
    <property type="entry name" value="MoeA-like"/>
</dbReference>
<comment type="pathway">
    <text evidence="2 6">Cofactor biosynthesis; molybdopterin biosynthesis.</text>
</comment>
<keyword evidence="6" id="KW-0500">Molybdenum</keyword>
<dbReference type="PROSITE" id="PS01079">
    <property type="entry name" value="MOCF_BIOSYNTHESIS_2"/>
    <property type="match status" value="1"/>
</dbReference>
<protein>
    <recommendedName>
        <fullName evidence="6">Molybdopterin molybdenumtransferase</fullName>
        <ecNumber evidence="6">2.10.1.1</ecNumber>
    </recommendedName>
</protein>
<dbReference type="Gene3D" id="3.90.105.10">
    <property type="entry name" value="Molybdopterin biosynthesis moea protein, domain 2"/>
    <property type="match status" value="1"/>
</dbReference>
<dbReference type="NCBIfam" id="NF045515">
    <property type="entry name" value="Glp_gephyrin"/>
    <property type="match status" value="1"/>
</dbReference>
<dbReference type="InterPro" id="IPR005110">
    <property type="entry name" value="MoeA_linker/N"/>
</dbReference>
<evidence type="ECO:0000256" key="5">
    <source>
        <dbReference type="ARBA" id="ARBA00047317"/>
    </source>
</evidence>
<dbReference type="Pfam" id="PF00994">
    <property type="entry name" value="MoCF_biosynth"/>
    <property type="match status" value="1"/>
</dbReference>
<organism evidence="8 9">
    <name type="scientific">Chromohalobacter canadensis</name>
    <dbReference type="NCBI Taxonomy" id="141389"/>
    <lineage>
        <taxon>Bacteria</taxon>
        <taxon>Pseudomonadati</taxon>
        <taxon>Pseudomonadota</taxon>
        <taxon>Gammaproteobacteria</taxon>
        <taxon>Oceanospirillales</taxon>
        <taxon>Halomonadaceae</taxon>
        <taxon>Chromohalobacter</taxon>
    </lineage>
</organism>
<dbReference type="PANTHER" id="PTHR10192">
    <property type="entry name" value="MOLYBDOPTERIN BIOSYNTHESIS PROTEIN"/>
    <property type="match status" value="1"/>
</dbReference>
<dbReference type="PANTHER" id="PTHR10192:SF5">
    <property type="entry name" value="GEPHYRIN"/>
    <property type="match status" value="1"/>
</dbReference>
<comment type="catalytic activity">
    <reaction evidence="5">
        <text>adenylyl-molybdopterin + molybdate = Mo-molybdopterin + AMP + H(+)</text>
        <dbReference type="Rhea" id="RHEA:35047"/>
        <dbReference type="ChEBI" id="CHEBI:15378"/>
        <dbReference type="ChEBI" id="CHEBI:36264"/>
        <dbReference type="ChEBI" id="CHEBI:62727"/>
        <dbReference type="ChEBI" id="CHEBI:71302"/>
        <dbReference type="ChEBI" id="CHEBI:456215"/>
        <dbReference type="EC" id="2.10.1.1"/>
    </reaction>
</comment>